<dbReference type="AlphaFoldDB" id="A0A645AIJ0"/>
<dbReference type="InterPro" id="IPR036237">
    <property type="entry name" value="Xyl_isomerase-like_sf"/>
</dbReference>
<dbReference type="InterPro" id="IPR050312">
    <property type="entry name" value="IolE/XylAMocC-like"/>
</dbReference>
<dbReference type="EMBL" id="VSSQ01013908">
    <property type="protein sequence ID" value="MPM52538.1"/>
    <property type="molecule type" value="Genomic_DNA"/>
</dbReference>
<name>A0A645AIJ0_9ZZZZ</name>
<dbReference type="Gene3D" id="3.20.20.150">
    <property type="entry name" value="Divalent-metal-dependent TIM barrel enzymes"/>
    <property type="match status" value="1"/>
</dbReference>
<dbReference type="PANTHER" id="PTHR12110:SF41">
    <property type="entry name" value="INOSOSE DEHYDRATASE"/>
    <property type="match status" value="1"/>
</dbReference>
<sequence>MHYRYKTNRMKIKKLLFFLLAGCLSACVASSKTETKAEKQGWRLSMQSYTFHLFSVVESLEKTRELGLHYIEIYPGQKMGEGFGDAVFGYGLTTEQQEQLRELAASREVKIVSSGVWTSSRDEWEKVFSFAKDMGMEFISAEPAREDWDIVELFAKEYGIKVATHNHPNGDSYWKPELLLEYIGQRDPLLGSSADVGHFKRMGIDPIPALGQLEGRLMAMHFKDIAPEGPEGVLEDVVWGTGVLNVKGMLEELKRQDFSGYFTIEYEANWENNLPEIRQSIDYFNEIAEEILE</sequence>
<accession>A0A645AIJ0</accession>
<evidence type="ECO:0000313" key="2">
    <source>
        <dbReference type="EMBL" id="MPM52538.1"/>
    </source>
</evidence>
<reference evidence="2" key="1">
    <citation type="submission" date="2019-08" db="EMBL/GenBank/DDBJ databases">
        <authorList>
            <person name="Kucharzyk K."/>
            <person name="Murdoch R.W."/>
            <person name="Higgins S."/>
            <person name="Loffler F."/>
        </authorList>
    </citation>
    <scope>NUCLEOTIDE SEQUENCE</scope>
</reference>
<proteinExistence type="predicted"/>
<dbReference type="Pfam" id="PF01261">
    <property type="entry name" value="AP_endonuc_2"/>
    <property type="match status" value="1"/>
</dbReference>
<gene>
    <name evidence="2" type="ORF">SDC9_99298</name>
</gene>
<dbReference type="InterPro" id="IPR013022">
    <property type="entry name" value="Xyl_isomerase-like_TIM-brl"/>
</dbReference>
<dbReference type="PANTHER" id="PTHR12110">
    <property type="entry name" value="HYDROXYPYRUVATE ISOMERASE"/>
    <property type="match status" value="1"/>
</dbReference>
<protein>
    <recommendedName>
        <fullName evidence="1">Xylose isomerase-like TIM barrel domain-containing protein</fullName>
    </recommendedName>
</protein>
<organism evidence="2">
    <name type="scientific">bioreactor metagenome</name>
    <dbReference type="NCBI Taxonomy" id="1076179"/>
    <lineage>
        <taxon>unclassified sequences</taxon>
        <taxon>metagenomes</taxon>
        <taxon>ecological metagenomes</taxon>
    </lineage>
</organism>
<comment type="caution">
    <text evidence="2">The sequence shown here is derived from an EMBL/GenBank/DDBJ whole genome shotgun (WGS) entry which is preliminary data.</text>
</comment>
<dbReference type="SUPFAM" id="SSF51658">
    <property type="entry name" value="Xylose isomerase-like"/>
    <property type="match status" value="1"/>
</dbReference>
<feature type="domain" description="Xylose isomerase-like TIM barrel" evidence="1">
    <location>
        <begin position="61"/>
        <end position="286"/>
    </location>
</feature>
<evidence type="ECO:0000259" key="1">
    <source>
        <dbReference type="Pfam" id="PF01261"/>
    </source>
</evidence>